<accession>A0ABV5G5U4</accession>
<evidence type="ECO:0000313" key="5">
    <source>
        <dbReference type="Proteomes" id="UP001589575"/>
    </source>
</evidence>
<feature type="region of interest" description="Disordered" evidence="1">
    <location>
        <begin position="1"/>
        <end position="32"/>
    </location>
</feature>
<dbReference type="Proteomes" id="UP001589575">
    <property type="component" value="Unassembled WGS sequence"/>
</dbReference>
<evidence type="ECO:0000313" key="4">
    <source>
        <dbReference type="EMBL" id="MFB9074981.1"/>
    </source>
</evidence>
<keyword evidence="5" id="KW-1185">Reference proteome</keyword>
<protein>
    <submittedName>
        <fullName evidence="2">Uncharacterized protein</fullName>
    </submittedName>
</protein>
<gene>
    <name evidence="2" type="ORF">ACFFX0_25055</name>
    <name evidence="3" type="ORF">ACFFX0_28350</name>
    <name evidence="4" type="ORF">ACFFX0_28850</name>
</gene>
<evidence type="ECO:0000313" key="2">
    <source>
        <dbReference type="EMBL" id="MFB9074287.1"/>
    </source>
</evidence>
<evidence type="ECO:0000256" key="1">
    <source>
        <dbReference type="SAM" id="MobiDB-lite"/>
    </source>
</evidence>
<dbReference type="EMBL" id="JBHMFI010000004">
    <property type="protein sequence ID" value="MFB9074981.1"/>
    <property type="molecule type" value="Genomic_DNA"/>
</dbReference>
<organism evidence="2 5">
    <name type="scientific">Citricoccus parietis</name>
    <dbReference type="NCBI Taxonomy" id="592307"/>
    <lineage>
        <taxon>Bacteria</taxon>
        <taxon>Bacillati</taxon>
        <taxon>Actinomycetota</taxon>
        <taxon>Actinomycetes</taxon>
        <taxon>Micrococcales</taxon>
        <taxon>Micrococcaceae</taxon>
        <taxon>Citricoccus</taxon>
    </lineage>
</organism>
<proteinExistence type="predicted"/>
<feature type="compositionally biased region" description="Pro residues" evidence="1">
    <location>
        <begin position="15"/>
        <end position="29"/>
    </location>
</feature>
<reference evidence="2 5" key="1">
    <citation type="submission" date="2024-09" db="EMBL/GenBank/DDBJ databases">
        <authorList>
            <person name="Sun Q."/>
            <person name="Mori K."/>
        </authorList>
    </citation>
    <scope>NUCLEOTIDE SEQUENCE [LARGE SCALE GENOMIC DNA]</scope>
    <source>
        <strain evidence="2 5">CCM 7609</strain>
    </source>
</reference>
<comment type="caution">
    <text evidence="2">The sequence shown here is derived from an EMBL/GenBank/DDBJ whole genome shotgun (WGS) entry which is preliminary data.</text>
</comment>
<sequence>MPLPDRTSRNENPFGAPPFRPDAPAPPDWGPGVDAGVLSLVTALMPLLPSGWCPGWCPVRYPG</sequence>
<evidence type="ECO:0000313" key="3">
    <source>
        <dbReference type="EMBL" id="MFB9074887.1"/>
    </source>
</evidence>
<name>A0ABV5G5U4_9MICC</name>
<dbReference type="EMBL" id="JBHMFI010000002">
    <property type="protein sequence ID" value="MFB9074287.1"/>
    <property type="molecule type" value="Genomic_DNA"/>
</dbReference>
<dbReference type="EMBL" id="JBHMFI010000003">
    <property type="protein sequence ID" value="MFB9074887.1"/>
    <property type="molecule type" value="Genomic_DNA"/>
</dbReference>